<dbReference type="OrthoDB" id="5428863at2759"/>
<name>C9S564_VERA1</name>
<dbReference type="PANTHER" id="PTHR33112">
    <property type="entry name" value="DOMAIN PROTEIN, PUTATIVE-RELATED"/>
    <property type="match status" value="1"/>
</dbReference>
<dbReference type="AlphaFoldDB" id="C9S564"/>
<gene>
    <name evidence="2" type="ORF">VDBG_00271</name>
</gene>
<dbReference type="RefSeq" id="XP_003008590.1">
    <property type="nucleotide sequence ID" value="XM_003008544.1"/>
</dbReference>
<dbReference type="PANTHER" id="PTHR33112:SF1">
    <property type="entry name" value="HETEROKARYON INCOMPATIBILITY DOMAIN-CONTAINING PROTEIN"/>
    <property type="match status" value="1"/>
</dbReference>
<dbReference type="KEGG" id="val:VDBG_00271"/>
<dbReference type="eggNOG" id="ENOG502T5E1">
    <property type="taxonomic scope" value="Eukaryota"/>
</dbReference>
<dbReference type="HOGENOM" id="CLU_957126_0_0_1"/>
<dbReference type="Pfam" id="PF06985">
    <property type="entry name" value="HET"/>
    <property type="match status" value="1"/>
</dbReference>
<dbReference type="STRING" id="526221.C9S564"/>
<protein>
    <recommendedName>
        <fullName evidence="1">Heterokaryon incompatibility domain-containing protein</fullName>
    </recommendedName>
</protein>
<evidence type="ECO:0000313" key="3">
    <source>
        <dbReference type="Proteomes" id="UP000008698"/>
    </source>
</evidence>
<evidence type="ECO:0000313" key="2">
    <source>
        <dbReference type="EMBL" id="EEY14164.1"/>
    </source>
</evidence>
<feature type="domain" description="Heterokaryon incompatibility" evidence="1">
    <location>
        <begin position="202"/>
        <end position="282"/>
    </location>
</feature>
<reference evidence="3" key="1">
    <citation type="journal article" date="2011" name="PLoS Pathog.">
        <title>Comparative genomics yields insights into niche adaptation of plant vascular wilt pathogens.</title>
        <authorList>
            <person name="Klosterman S.J."/>
            <person name="Subbarao K.V."/>
            <person name="Kang S."/>
            <person name="Veronese P."/>
            <person name="Gold S.E."/>
            <person name="Thomma B.P.H.J."/>
            <person name="Chen Z."/>
            <person name="Henrissat B."/>
            <person name="Lee Y.-H."/>
            <person name="Park J."/>
            <person name="Garcia-Pedrajas M.D."/>
            <person name="Barbara D.J."/>
            <person name="Anchieta A."/>
            <person name="de Jonge R."/>
            <person name="Santhanam P."/>
            <person name="Maruthachalam K."/>
            <person name="Atallah Z."/>
            <person name="Amyotte S.G."/>
            <person name="Paz Z."/>
            <person name="Inderbitzin P."/>
            <person name="Hayes R.J."/>
            <person name="Heiman D.I."/>
            <person name="Young S."/>
            <person name="Zeng Q."/>
            <person name="Engels R."/>
            <person name="Galagan J."/>
            <person name="Cuomo C.A."/>
            <person name="Dobinson K.F."/>
            <person name="Ma L.-J."/>
        </authorList>
    </citation>
    <scope>NUCLEOTIDE SEQUENCE [LARGE SCALE GENOMIC DNA]</scope>
    <source>
        <strain evidence="3">VaMs.102 / ATCC MYA-4576 / FGSC 10136</strain>
    </source>
</reference>
<dbReference type="InterPro" id="IPR010730">
    <property type="entry name" value="HET"/>
</dbReference>
<proteinExistence type="predicted"/>
<accession>C9S564</accession>
<dbReference type="GeneID" id="9528779"/>
<evidence type="ECO:0000259" key="1">
    <source>
        <dbReference type="Pfam" id="PF06985"/>
    </source>
</evidence>
<sequence length="291" mass="33049">MSFSDDRLCPICANLNIEGLFDPTRFKGLPPAPSPESEAVRWDNYIQHAATWRRLTREEIVAHYPPGIVPSCPFCEIVGGIGHLLAAGRPLNPNSHTPRETKKVLLAIPSDLLYDIATSRREQYAMNATASVFLLIMDQVQYDEAKAKSFGSTSLFVRFAHRDFPGSLVSLVANQSLDLRRPLDLPMQGRRFLEEKIDYKFKSIIIQICRDGLPPVILDTMRAVVKLGFRYVWIDRYCIWQDDQIHKMSQVERMDQIYSDAELTIVAVGAKDPSYGIARFDTKPNSTHSYQ</sequence>
<keyword evidence="3" id="KW-1185">Reference proteome</keyword>
<dbReference type="Proteomes" id="UP000008698">
    <property type="component" value="Unassembled WGS sequence"/>
</dbReference>
<organism evidence="3">
    <name type="scientific">Verticillium alfalfae (strain VaMs.102 / ATCC MYA-4576 / FGSC 10136)</name>
    <name type="common">Verticillium wilt of alfalfa</name>
    <name type="synonym">Verticillium albo-atrum</name>
    <dbReference type="NCBI Taxonomy" id="526221"/>
    <lineage>
        <taxon>Eukaryota</taxon>
        <taxon>Fungi</taxon>
        <taxon>Dikarya</taxon>
        <taxon>Ascomycota</taxon>
        <taxon>Pezizomycotina</taxon>
        <taxon>Sordariomycetes</taxon>
        <taxon>Hypocreomycetidae</taxon>
        <taxon>Glomerellales</taxon>
        <taxon>Plectosphaerellaceae</taxon>
        <taxon>Verticillium</taxon>
    </lineage>
</organism>
<dbReference type="EMBL" id="DS985214">
    <property type="protein sequence ID" value="EEY14164.1"/>
    <property type="molecule type" value="Genomic_DNA"/>
</dbReference>